<organism evidence="1">
    <name type="scientific">Ophidiomyces ophidiicola</name>
    <dbReference type="NCBI Taxonomy" id="1387563"/>
    <lineage>
        <taxon>Eukaryota</taxon>
        <taxon>Fungi</taxon>
        <taxon>Dikarya</taxon>
        <taxon>Ascomycota</taxon>
        <taxon>Pezizomycotina</taxon>
        <taxon>Eurotiomycetes</taxon>
        <taxon>Eurotiomycetidae</taxon>
        <taxon>Onygenales</taxon>
        <taxon>Onygenaceae</taxon>
        <taxon>Ophidiomyces</taxon>
    </lineage>
</organism>
<name>A0ACB8URH7_9EURO</name>
<protein>
    <submittedName>
        <fullName evidence="1">Uncharacterized protein</fullName>
    </submittedName>
</protein>
<comment type="caution">
    <text evidence="1">The sequence shown here is derived from an EMBL/GenBank/DDBJ whole genome shotgun (WGS) entry which is preliminary data.</text>
</comment>
<evidence type="ECO:0000313" key="1">
    <source>
        <dbReference type="EMBL" id="KAI2383665.1"/>
    </source>
</evidence>
<proteinExistence type="predicted"/>
<sequence>MNSKGYRTNILGSDAEESLPKHLANSQNLIQVILTVSISSGRHSETRSTPTVNSAAESQSTIESLKSLNTLIRQISLDLCPQEEAVTSLGNWLKTISPEEYTQIPQWTPEMWAAYNDYKAKAEEQGRAHKAYLAFSASHPKPSDPDENLERARLAIIWGQMSLAAAEARLSFLGEYQNAFENKVSIQNHIEEASKQIVSGRNAIKKARRSHNDLWNKNPGKANPEVFDDVI</sequence>
<reference evidence="1" key="1">
    <citation type="journal article" date="2022" name="bioRxiv">
        <title>Population genetic analysis of Ophidiomyces ophidiicola, the causative agent of snake fungal disease, indicates recent introductions to the USA.</title>
        <authorList>
            <person name="Ladner J.T."/>
            <person name="Palmer J.M."/>
            <person name="Ettinger C.L."/>
            <person name="Stajich J.E."/>
            <person name="Farrell T.M."/>
            <person name="Glorioso B.M."/>
            <person name="Lawson B."/>
            <person name="Price S.J."/>
            <person name="Stengle A.G."/>
            <person name="Grear D.A."/>
            <person name="Lorch J.M."/>
        </authorList>
    </citation>
    <scope>NUCLEOTIDE SEQUENCE</scope>
    <source>
        <strain evidence="1">NWHC 24266-5</strain>
    </source>
</reference>
<gene>
    <name evidence="1" type="ORF">LOY88_005134</name>
</gene>
<dbReference type="EMBL" id="JALBCA010000086">
    <property type="protein sequence ID" value="KAI2383665.1"/>
    <property type="molecule type" value="Genomic_DNA"/>
</dbReference>
<accession>A0ACB8URH7</accession>